<accession>Q8JGN4</accession>
<dbReference type="EMBL" id="AY100690">
    <property type="protein sequence ID" value="AAM47030.1"/>
    <property type="molecule type" value="mRNA"/>
</dbReference>
<proteinExistence type="evidence at transcript level"/>
<evidence type="ECO:0000256" key="1">
    <source>
        <dbReference type="SAM" id="Phobius"/>
    </source>
</evidence>
<protein>
    <submittedName>
        <fullName evidence="2">Freeze tolerance-associated protein FR47</fullName>
    </submittedName>
</protein>
<keyword evidence="1" id="KW-0472">Membrane</keyword>
<dbReference type="AlphaFoldDB" id="Q8JGN4"/>
<name>Q8JGN4_LITSY</name>
<keyword evidence="1" id="KW-1133">Transmembrane helix</keyword>
<evidence type="ECO:0000313" key="2">
    <source>
        <dbReference type="EMBL" id="AAM47030.1"/>
    </source>
</evidence>
<keyword evidence="1" id="KW-0812">Transmembrane</keyword>
<sequence>MGVMSGIQMEMIQNKWKHAGGHIADGLIITSQWLPTTFETQISQVQLTKYLNAMVNYTIIASLELWRRDQKFINLTQCAFSTLSYHIQVNRAREELQSGNYHTWLKYFKGLDLENTWFEVPGREIECEEQWCAGRFNIYMVEGIEVMCKLIVMPLLVGEDPPEFWYPEIYGHYADTQDRTHDLCLLKHQSNICKFQRMPVHIGNRFMEIGPQHICLITNDNDTMRSLNRTAPFSGCIMNVKVFKWLNDTFIFESDADKTFNREWAVDNLTDTTPFVISLEPLLQVLKESEILRKYIETHEHYLRNNLLSAIIDKGKLIHLSSQIKEETTHHWYDVFSGWSPTATKTFSWIFSPILILILGLAIVTVINCCIYARIKRRVKRLKRRFSTEW</sequence>
<organism evidence="2">
    <name type="scientific">Lithobates sylvaticus</name>
    <name type="common">Wood frog</name>
    <name type="synonym">Rana sylvatica</name>
    <dbReference type="NCBI Taxonomy" id="45438"/>
    <lineage>
        <taxon>Eukaryota</taxon>
        <taxon>Metazoa</taxon>
        <taxon>Chordata</taxon>
        <taxon>Craniata</taxon>
        <taxon>Vertebrata</taxon>
        <taxon>Euteleostomi</taxon>
        <taxon>Amphibia</taxon>
        <taxon>Batrachia</taxon>
        <taxon>Anura</taxon>
        <taxon>Neobatrachia</taxon>
        <taxon>Ranoidea</taxon>
        <taxon>Ranidae</taxon>
        <taxon>Lithobates</taxon>
    </lineage>
</organism>
<reference evidence="2" key="1">
    <citation type="journal article" date="2003" name="Biochim. Biophys. Acta">
        <title>Freeze-induced expression of a novel gene, fr47, in the liver of the freeze-tolerant wood frog, Rana sylvatica.</title>
        <authorList>
            <person name="McNally J.D."/>
            <person name="Sturgeon C.M."/>
            <person name="Storey K.B."/>
        </authorList>
    </citation>
    <scope>NUCLEOTIDE SEQUENCE</scope>
    <source>
        <tissue evidence="2">Liver</tissue>
    </source>
</reference>
<feature type="transmembrane region" description="Helical" evidence="1">
    <location>
        <begin position="349"/>
        <end position="375"/>
    </location>
</feature>